<evidence type="ECO:0000256" key="1">
    <source>
        <dbReference type="SAM" id="MobiDB-lite"/>
    </source>
</evidence>
<accession>J3P4D8</accession>
<evidence type="ECO:0000313" key="2">
    <source>
        <dbReference type="EMBL" id="EJT74534.1"/>
    </source>
</evidence>
<dbReference type="STRING" id="644352.J3P4D8"/>
<feature type="region of interest" description="Disordered" evidence="1">
    <location>
        <begin position="85"/>
        <end position="151"/>
    </location>
</feature>
<dbReference type="EnsemblFungi" id="EJT74534">
    <property type="protein sequence ID" value="EJT74534"/>
    <property type="gene ID" value="GGTG_08374"/>
</dbReference>
<evidence type="ECO:0000313" key="4">
    <source>
        <dbReference type="Proteomes" id="UP000006039"/>
    </source>
</evidence>
<dbReference type="GeneID" id="20348832"/>
<organism evidence="2">
    <name type="scientific">Gaeumannomyces tritici (strain R3-111a-1)</name>
    <name type="common">Wheat and barley take-all root rot fungus</name>
    <name type="synonym">Gaeumannomyces graminis var. tritici</name>
    <dbReference type="NCBI Taxonomy" id="644352"/>
    <lineage>
        <taxon>Eukaryota</taxon>
        <taxon>Fungi</taxon>
        <taxon>Dikarya</taxon>
        <taxon>Ascomycota</taxon>
        <taxon>Pezizomycotina</taxon>
        <taxon>Sordariomycetes</taxon>
        <taxon>Sordariomycetidae</taxon>
        <taxon>Magnaporthales</taxon>
        <taxon>Magnaporthaceae</taxon>
        <taxon>Gaeumannomyces</taxon>
    </lineage>
</organism>
<dbReference type="VEuPathDB" id="FungiDB:GGTG_08374"/>
<dbReference type="HOGENOM" id="CLU_010895_0_0_1"/>
<reference evidence="3" key="5">
    <citation type="submission" date="2018-04" db="UniProtKB">
        <authorList>
            <consortium name="EnsemblFungi"/>
        </authorList>
    </citation>
    <scope>IDENTIFICATION</scope>
    <source>
        <strain evidence="3">R3-111a-1</strain>
    </source>
</reference>
<dbReference type="EMBL" id="GL385398">
    <property type="protein sequence ID" value="EJT74534.1"/>
    <property type="molecule type" value="Genomic_DNA"/>
</dbReference>
<protein>
    <recommendedName>
        <fullName evidence="5">Pentatricopeptide repeat protein</fullName>
    </recommendedName>
</protein>
<sequence length="948" mass="106168">MATPVPVPSKAVIQALRGLVLGTTCTLALVTEDRRRRINTARRVLSNGERLKSSAQYHSGAAADVINFKGEDVFLLESRSFCRHNPAEPDNSGSRASDDPGSVPPAVSVQESGRATTRAQRPKWGGRPKTAIPENQKHKYAPGQPKKRKTDQVRCLRQLAADITALIETGKPQRLGDAAALLKRTVELPAPKSETGQSELLEVTARLSKACQAAERMEDALKVLRAVLRLGPLDEEVYFAHDPLPIVEDTLLRDKYGLTPSRRYSVAVDLYVPNLNGDPSLRGPEMLKTAKKLIEAGVDAERYTLVTRVLFERVNWYLAEPGACEFLRHVFHRLHQKSMFDTVARFFVSCSQYHQHLMVDRNEYYGVCDLVVKCVSEANGYRTAEVIDCLRTHQPANVYMRVAWLSELLYIHWKKEGKYSETLKLFLALRETGISDLVAYPDGVFRTIIQVALEAGEPSAAQDHFDDLIKHHNESENNMRILGLFALARAKEGDWVAVDSFIRRMYPAGRAVPTRGTDVLVPILKEYRECHTIEETEAFVKFALNDLKVPLTKYMVTLVANEYGAARDVNSFLAWIKYCSGASFEMDAAFSNAILTSCRNHWKFDFEDLRRVHRALRRFGAAFTDEVTDNILVGAALLTRASFRKVSLALALRSRRAHRKALVRGGRFDPAKVATTMATWIGVGRPDKAIRSYKFMTTSGMPHCPDCLRLYSLAAMRLGTDNLDEILRTLQSAKKKGIDTKEAIIALFTADLESVDRDLGDRHVQIHTCNVLQGLEKYGLGTASSVLNKAAAEFIKTRDYERAAYLALMAAEVAGKAPGFNATNFNLLLEIYSTTQQWERLSKLVETATSFGWWSRMAGRQANVLKRVKYLVRIERRRPGGRGPALEYLELALRNIILHRDQLRKEQAEVQKGVLSIIASAAEDSGCDVREPETEQAPVDQLTATRFS</sequence>
<keyword evidence="4" id="KW-1185">Reference proteome</keyword>
<dbReference type="RefSeq" id="XP_009224478.1">
    <property type="nucleotide sequence ID" value="XM_009226214.1"/>
</dbReference>
<evidence type="ECO:0000313" key="3">
    <source>
        <dbReference type="EnsemblFungi" id="EJT74534"/>
    </source>
</evidence>
<proteinExistence type="predicted"/>
<name>J3P4D8_GAET3</name>
<feature type="compositionally biased region" description="Polar residues" evidence="1">
    <location>
        <begin position="109"/>
        <end position="119"/>
    </location>
</feature>
<evidence type="ECO:0008006" key="5">
    <source>
        <dbReference type="Google" id="ProtNLM"/>
    </source>
</evidence>
<dbReference type="Proteomes" id="UP000006039">
    <property type="component" value="Unassembled WGS sequence"/>
</dbReference>
<reference evidence="2" key="3">
    <citation type="submission" date="2010-09" db="EMBL/GenBank/DDBJ databases">
        <title>Annotation of Gaeumannomyces graminis var. tritici R3-111a-1.</title>
        <authorList>
            <consortium name="The Broad Institute Genome Sequencing Platform"/>
            <person name="Ma L.-J."/>
            <person name="Dead R."/>
            <person name="Young S.K."/>
            <person name="Zeng Q."/>
            <person name="Gargeya S."/>
            <person name="Fitzgerald M."/>
            <person name="Haas B."/>
            <person name="Abouelleil A."/>
            <person name="Alvarado L."/>
            <person name="Arachchi H.M."/>
            <person name="Berlin A."/>
            <person name="Brown A."/>
            <person name="Chapman S.B."/>
            <person name="Chen Z."/>
            <person name="Dunbar C."/>
            <person name="Freedman E."/>
            <person name="Gearin G."/>
            <person name="Gellesch M."/>
            <person name="Goldberg J."/>
            <person name="Griggs A."/>
            <person name="Gujja S."/>
            <person name="Heiman D."/>
            <person name="Howarth C."/>
            <person name="Larson L."/>
            <person name="Lui A."/>
            <person name="MacDonald P.J.P."/>
            <person name="Mehta T."/>
            <person name="Montmayeur A."/>
            <person name="Murphy C."/>
            <person name="Neiman D."/>
            <person name="Pearson M."/>
            <person name="Priest M."/>
            <person name="Roberts A."/>
            <person name="Saif S."/>
            <person name="Shea T."/>
            <person name="Shenoy N."/>
            <person name="Sisk P."/>
            <person name="Stolte C."/>
            <person name="Sykes S."/>
            <person name="Yandava C."/>
            <person name="Wortman J."/>
            <person name="Nusbaum C."/>
            <person name="Birren B."/>
        </authorList>
    </citation>
    <scope>NUCLEOTIDE SEQUENCE</scope>
    <source>
        <strain evidence="2">R3-111a-1</strain>
    </source>
</reference>
<gene>
    <name evidence="3" type="primary">20348832</name>
    <name evidence="2" type="ORF">GGTG_08374</name>
</gene>
<reference evidence="3" key="4">
    <citation type="journal article" date="2015" name="G3 (Bethesda)">
        <title>Genome sequences of three phytopathogenic species of the Magnaporthaceae family of fungi.</title>
        <authorList>
            <person name="Okagaki L.H."/>
            <person name="Nunes C.C."/>
            <person name="Sailsbery J."/>
            <person name="Clay B."/>
            <person name="Brown D."/>
            <person name="John T."/>
            <person name="Oh Y."/>
            <person name="Young N."/>
            <person name="Fitzgerald M."/>
            <person name="Haas B.J."/>
            <person name="Zeng Q."/>
            <person name="Young S."/>
            <person name="Adiconis X."/>
            <person name="Fan L."/>
            <person name="Levin J.Z."/>
            <person name="Mitchell T.K."/>
            <person name="Okubara P.A."/>
            <person name="Farman M.L."/>
            <person name="Kohn L.M."/>
            <person name="Birren B."/>
            <person name="Ma L.-J."/>
            <person name="Dean R.A."/>
        </authorList>
    </citation>
    <scope>NUCLEOTIDE SEQUENCE</scope>
    <source>
        <strain evidence="3">R3-111a-1</strain>
    </source>
</reference>
<reference evidence="4" key="1">
    <citation type="submission" date="2010-07" db="EMBL/GenBank/DDBJ databases">
        <title>The genome sequence of Gaeumannomyces graminis var. tritici strain R3-111a-1.</title>
        <authorList>
            <consortium name="The Broad Institute Genome Sequencing Platform"/>
            <person name="Ma L.-J."/>
            <person name="Dead R."/>
            <person name="Young S."/>
            <person name="Zeng Q."/>
            <person name="Koehrsen M."/>
            <person name="Alvarado L."/>
            <person name="Berlin A."/>
            <person name="Chapman S.B."/>
            <person name="Chen Z."/>
            <person name="Freedman E."/>
            <person name="Gellesch M."/>
            <person name="Goldberg J."/>
            <person name="Griggs A."/>
            <person name="Gujja S."/>
            <person name="Heilman E.R."/>
            <person name="Heiman D."/>
            <person name="Hepburn T."/>
            <person name="Howarth C."/>
            <person name="Jen D."/>
            <person name="Larson L."/>
            <person name="Mehta T."/>
            <person name="Neiman D."/>
            <person name="Pearson M."/>
            <person name="Roberts A."/>
            <person name="Saif S."/>
            <person name="Shea T."/>
            <person name="Shenoy N."/>
            <person name="Sisk P."/>
            <person name="Stolte C."/>
            <person name="Sykes S."/>
            <person name="Walk T."/>
            <person name="White J."/>
            <person name="Yandava C."/>
            <person name="Haas B."/>
            <person name="Nusbaum C."/>
            <person name="Birren B."/>
        </authorList>
    </citation>
    <scope>NUCLEOTIDE SEQUENCE [LARGE SCALE GENOMIC DNA]</scope>
    <source>
        <strain evidence="4">R3-111a-1</strain>
    </source>
</reference>
<dbReference type="AlphaFoldDB" id="J3P4D8"/>
<feature type="region of interest" description="Disordered" evidence="1">
    <location>
        <begin position="926"/>
        <end position="948"/>
    </location>
</feature>
<dbReference type="OrthoDB" id="185373at2759"/>
<reference evidence="2" key="2">
    <citation type="submission" date="2010-07" db="EMBL/GenBank/DDBJ databases">
        <authorList>
            <consortium name="The Broad Institute Genome Sequencing Platform"/>
            <consortium name="Broad Institute Genome Sequencing Center for Infectious Disease"/>
            <person name="Ma L.-J."/>
            <person name="Dead R."/>
            <person name="Young S."/>
            <person name="Zeng Q."/>
            <person name="Koehrsen M."/>
            <person name="Alvarado L."/>
            <person name="Berlin A."/>
            <person name="Chapman S.B."/>
            <person name="Chen Z."/>
            <person name="Freedman E."/>
            <person name="Gellesch M."/>
            <person name="Goldberg J."/>
            <person name="Griggs A."/>
            <person name="Gujja S."/>
            <person name="Heilman E.R."/>
            <person name="Heiman D."/>
            <person name="Hepburn T."/>
            <person name="Howarth C."/>
            <person name="Jen D."/>
            <person name="Larson L."/>
            <person name="Mehta T."/>
            <person name="Neiman D."/>
            <person name="Pearson M."/>
            <person name="Roberts A."/>
            <person name="Saif S."/>
            <person name="Shea T."/>
            <person name="Shenoy N."/>
            <person name="Sisk P."/>
            <person name="Stolte C."/>
            <person name="Sykes S."/>
            <person name="Walk T."/>
            <person name="White J."/>
            <person name="Yandava C."/>
            <person name="Haas B."/>
            <person name="Nusbaum C."/>
            <person name="Birren B."/>
        </authorList>
    </citation>
    <scope>NUCLEOTIDE SEQUENCE</scope>
    <source>
        <strain evidence="2">R3-111a-1</strain>
    </source>
</reference>
<dbReference type="eggNOG" id="ENOG502T09I">
    <property type="taxonomic scope" value="Eukaryota"/>
</dbReference>